<protein>
    <submittedName>
        <fullName evidence="6">AT-rich interactive domain-containing protein 3</fullName>
    </submittedName>
</protein>
<dbReference type="CDD" id="cd16100">
    <property type="entry name" value="ARID"/>
    <property type="match status" value="1"/>
</dbReference>
<evidence type="ECO:0000256" key="4">
    <source>
        <dbReference type="ARBA" id="ARBA00023242"/>
    </source>
</evidence>
<dbReference type="GO" id="GO:0003677">
    <property type="term" value="F:DNA binding"/>
    <property type="evidence" value="ECO:0007669"/>
    <property type="project" value="UniProtKB-KW"/>
</dbReference>
<dbReference type="AlphaFoldDB" id="A0AAW2L5K1"/>
<reference evidence="6" key="2">
    <citation type="journal article" date="2024" name="Plant">
        <title>Genomic evolution and insights into agronomic trait innovations of Sesamum species.</title>
        <authorList>
            <person name="Miao H."/>
            <person name="Wang L."/>
            <person name="Qu L."/>
            <person name="Liu H."/>
            <person name="Sun Y."/>
            <person name="Le M."/>
            <person name="Wang Q."/>
            <person name="Wei S."/>
            <person name="Zheng Y."/>
            <person name="Lin W."/>
            <person name="Duan Y."/>
            <person name="Cao H."/>
            <person name="Xiong S."/>
            <person name="Wang X."/>
            <person name="Wei L."/>
            <person name="Li C."/>
            <person name="Ma Q."/>
            <person name="Ju M."/>
            <person name="Zhao R."/>
            <person name="Li G."/>
            <person name="Mu C."/>
            <person name="Tian Q."/>
            <person name="Mei H."/>
            <person name="Zhang T."/>
            <person name="Gao T."/>
            <person name="Zhang H."/>
        </authorList>
    </citation>
    <scope>NUCLEOTIDE SEQUENCE</scope>
    <source>
        <strain evidence="6">G01</strain>
    </source>
</reference>
<evidence type="ECO:0000256" key="2">
    <source>
        <dbReference type="ARBA" id="ARBA00023125"/>
    </source>
</evidence>
<feature type="domain" description="ARID" evidence="5">
    <location>
        <begin position="47"/>
        <end position="133"/>
    </location>
</feature>
<dbReference type="GO" id="GO:0006357">
    <property type="term" value="P:regulation of transcription by RNA polymerase II"/>
    <property type="evidence" value="ECO:0007669"/>
    <property type="project" value="InterPro"/>
</dbReference>
<dbReference type="InterPro" id="IPR045147">
    <property type="entry name" value="ARI3A/B/C"/>
</dbReference>
<dbReference type="PROSITE" id="PS51011">
    <property type="entry name" value="ARID"/>
    <property type="match status" value="1"/>
</dbReference>
<accession>A0AAW2L5K1</accession>
<reference evidence="6" key="1">
    <citation type="submission" date="2020-06" db="EMBL/GenBank/DDBJ databases">
        <authorList>
            <person name="Li T."/>
            <person name="Hu X."/>
            <person name="Zhang T."/>
            <person name="Song X."/>
            <person name="Zhang H."/>
            <person name="Dai N."/>
            <person name="Sheng W."/>
            <person name="Hou X."/>
            <person name="Wei L."/>
        </authorList>
    </citation>
    <scope>NUCLEOTIDE SEQUENCE</scope>
    <source>
        <strain evidence="6">G01</strain>
        <tissue evidence="6">Leaf</tissue>
    </source>
</reference>
<dbReference type="InterPro" id="IPR036431">
    <property type="entry name" value="ARID_dom_sf"/>
</dbReference>
<evidence type="ECO:0000256" key="1">
    <source>
        <dbReference type="ARBA" id="ARBA00023015"/>
    </source>
</evidence>
<dbReference type="GO" id="GO:0005634">
    <property type="term" value="C:nucleus"/>
    <property type="evidence" value="ECO:0007669"/>
    <property type="project" value="TreeGrafter"/>
</dbReference>
<organism evidence="6">
    <name type="scientific">Sesamum angustifolium</name>
    <dbReference type="NCBI Taxonomy" id="2727405"/>
    <lineage>
        <taxon>Eukaryota</taxon>
        <taxon>Viridiplantae</taxon>
        <taxon>Streptophyta</taxon>
        <taxon>Embryophyta</taxon>
        <taxon>Tracheophyta</taxon>
        <taxon>Spermatophyta</taxon>
        <taxon>Magnoliopsida</taxon>
        <taxon>eudicotyledons</taxon>
        <taxon>Gunneridae</taxon>
        <taxon>Pentapetalae</taxon>
        <taxon>asterids</taxon>
        <taxon>lamiids</taxon>
        <taxon>Lamiales</taxon>
        <taxon>Pedaliaceae</taxon>
        <taxon>Sesamum</taxon>
    </lineage>
</organism>
<dbReference type="InterPro" id="IPR001606">
    <property type="entry name" value="ARID_dom"/>
</dbReference>
<keyword evidence="2" id="KW-0238">DNA-binding</keyword>
<proteinExistence type="predicted"/>
<dbReference type="SMART" id="SM00501">
    <property type="entry name" value="BRIGHT"/>
    <property type="match status" value="1"/>
</dbReference>
<keyword evidence="4" id="KW-0539">Nucleus</keyword>
<dbReference type="SUPFAM" id="SSF46774">
    <property type="entry name" value="ARID-like"/>
    <property type="match status" value="1"/>
</dbReference>
<comment type="caution">
    <text evidence="6">The sequence shown here is derived from an EMBL/GenBank/DDBJ whole genome shotgun (WGS) entry which is preliminary data.</text>
</comment>
<evidence type="ECO:0000313" key="6">
    <source>
        <dbReference type="EMBL" id="KAL0313827.1"/>
    </source>
</evidence>
<evidence type="ECO:0000259" key="5">
    <source>
        <dbReference type="PROSITE" id="PS51011"/>
    </source>
</evidence>
<dbReference type="EMBL" id="JACGWK010000015">
    <property type="protein sequence ID" value="KAL0313827.1"/>
    <property type="molecule type" value="Genomic_DNA"/>
</dbReference>
<name>A0AAW2L5K1_9LAMI</name>
<dbReference type="PANTHER" id="PTHR15348:SF17">
    <property type="entry name" value="AT-RICH INTERACTIVE DOMAIN-CONTAINING PROTEIN 5"/>
    <property type="match status" value="1"/>
</dbReference>
<evidence type="ECO:0000256" key="3">
    <source>
        <dbReference type="ARBA" id="ARBA00023163"/>
    </source>
</evidence>
<dbReference type="SMART" id="SM01014">
    <property type="entry name" value="ARID"/>
    <property type="match status" value="1"/>
</dbReference>
<dbReference type="PANTHER" id="PTHR15348">
    <property type="entry name" value="AT-RICH INTERACTIVE DOMAIN-CONTAINING PROTEIN ARID DOMAIN- CONTAINING PROTEIN DEAD RINGER PROTEIN B-CELL REGULATOR OF IGH TRANSCRIPTION BRIGHT"/>
    <property type="match status" value="1"/>
</dbReference>
<sequence>MKPVIPHFQTSMKLPHLIPLLDIHLRRLETIVEKRSRLPAEGDDGTPEDQAAFMMELESFYRGKAMDFKPPKFYGQPLNCLKLWRAVIRLGGYDRVTGSKLWRQVGESFHPPNFLDIPHFYEKSLLEYERHKRQSGELQLPVAPFPEASAADSEVSLYACELNF</sequence>
<dbReference type="Gene3D" id="1.10.150.60">
    <property type="entry name" value="ARID DNA-binding domain"/>
    <property type="match status" value="1"/>
</dbReference>
<keyword evidence="1" id="KW-0805">Transcription regulation</keyword>
<dbReference type="Pfam" id="PF01388">
    <property type="entry name" value="ARID"/>
    <property type="match status" value="1"/>
</dbReference>
<keyword evidence="3" id="KW-0804">Transcription</keyword>
<gene>
    <name evidence="6" type="ORF">Sangu_2227100</name>
</gene>